<feature type="transmembrane region" description="Helical" evidence="1">
    <location>
        <begin position="29"/>
        <end position="46"/>
    </location>
</feature>
<keyword evidence="1" id="KW-1133">Transmembrane helix</keyword>
<feature type="transmembrane region" description="Helical" evidence="1">
    <location>
        <begin position="52"/>
        <end position="74"/>
    </location>
</feature>
<dbReference type="Proteomes" id="UP000190023">
    <property type="component" value="Unassembled WGS sequence"/>
</dbReference>
<keyword evidence="1" id="KW-0472">Membrane</keyword>
<evidence type="ECO:0000313" key="2">
    <source>
        <dbReference type="EMBL" id="OOS02471.1"/>
    </source>
</evidence>
<keyword evidence="3" id="KW-1185">Reference proteome</keyword>
<dbReference type="STRING" id="123822.B0188_08580"/>
<gene>
    <name evidence="2" type="ORF">B0188_08580</name>
</gene>
<feature type="transmembrane region" description="Helical" evidence="1">
    <location>
        <begin position="6"/>
        <end position="24"/>
    </location>
</feature>
<evidence type="ECO:0000313" key="3">
    <source>
        <dbReference type="Proteomes" id="UP000190023"/>
    </source>
</evidence>
<comment type="caution">
    <text evidence="2">The sequence shown here is derived from an EMBL/GenBank/DDBJ whole genome shotgun (WGS) entry which is preliminary data.</text>
</comment>
<accession>A0A1T0AYD9</accession>
<reference evidence="2 3" key="1">
    <citation type="submission" date="2017-02" db="EMBL/GenBank/DDBJ databases">
        <title>Draft genome sequence of Haemophilus felis CCUG 31170 type strain.</title>
        <authorList>
            <person name="Engstrom-Jakobsson H."/>
            <person name="Salva-Serra F."/>
            <person name="Thorell K."/>
            <person name="Gonzales-Siles L."/>
            <person name="Karlsson R."/>
            <person name="Boulund F."/>
            <person name="Engstrand L."/>
            <person name="Kristiansson E."/>
            <person name="Moore E."/>
        </authorList>
    </citation>
    <scope>NUCLEOTIDE SEQUENCE [LARGE SCALE GENOMIC DNA]</scope>
    <source>
        <strain evidence="2 3">CCUG 31170</strain>
    </source>
</reference>
<evidence type="ECO:0000256" key="1">
    <source>
        <dbReference type="SAM" id="Phobius"/>
    </source>
</evidence>
<name>A0A1T0AYD9_9PAST</name>
<sequence>MTLLLLILNLACVGSALLLSWICYKMKKAGYFLSVFLSAIFYQILYLDNNSIAIKGVLSILFLVVLWGLIKIYTDKINQEHNKKLLESMESHFQKYAIKPKSK</sequence>
<dbReference type="EMBL" id="MUYB01000036">
    <property type="protein sequence ID" value="OOS02471.1"/>
    <property type="molecule type" value="Genomic_DNA"/>
</dbReference>
<proteinExistence type="predicted"/>
<organism evidence="2 3">
    <name type="scientific">[Haemophilus] felis</name>
    <dbReference type="NCBI Taxonomy" id="123822"/>
    <lineage>
        <taxon>Bacteria</taxon>
        <taxon>Pseudomonadati</taxon>
        <taxon>Pseudomonadota</taxon>
        <taxon>Gammaproteobacteria</taxon>
        <taxon>Pasteurellales</taxon>
        <taxon>Pasteurellaceae</taxon>
    </lineage>
</organism>
<keyword evidence="1" id="KW-0812">Transmembrane</keyword>
<dbReference type="AlphaFoldDB" id="A0A1T0AYD9"/>
<protein>
    <submittedName>
        <fullName evidence="2">Uncharacterized protein</fullName>
    </submittedName>
</protein>